<dbReference type="GO" id="GO:0003723">
    <property type="term" value="F:RNA binding"/>
    <property type="evidence" value="ECO:0007669"/>
    <property type="project" value="TreeGrafter"/>
</dbReference>
<dbReference type="GO" id="GO:0022627">
    <property type="term" value="C:cytosolic small ribosomal subunit"/>
    <property type="evidence" value="ECO:0007669"/>
    <property type="project" value="TreeGrafter"/>
</dbReference>
<comment type="similarity">
    <text evidence="1">Belongs to the eukaryotic ribosomal protein eS19 family.</text>
</comment>
<keyword evidence="4" id="KW-0472">Membrane</keyword>
<dbReference type="GO" id="GO:0000028">
    <property type="term" value="P:ribosomal small subunit assembly"/>
    <property type="evidence" value="ECO:0007669"/>
    <property type="project" value="TreeGrafter"/>
</dbReference>
<dbReference type="EMBL" id="JARPUR010000004">
    <property type="protein sequence ID" value="KAK4877357.1"/>
    <property type="molecule type" value="Genomic_DNA"/>
</dbReference>
<accession>A0AAN7PVT3</accession>
<dbReference type="InterPro" id="IPR001266">
    <property type="entry name" value="Ribosomal_eS19"/>
</dbReference>
<dbReference type="Pfam" id="PF01090">
    <property type="entry name" value="Ribosomal_S19e"/>
    <property type="match status" value="1"/>
</dbReference>
<name>A0AAN7PVT3_9COLE</name>
<evidence type="ECO:0000256" key="2">
    <source>
        <dbReference type="ARBA" id="ARBA00022980"/>
    </source>
</evidence>
<dbReference type="GO" id="GO:0003735">
    <property type="term" value="F:structural constituent of ribosome"/>
    <property type="evidence" value="ECO:0007669"/>
    <property type="project" value="InterPro"/>
</dbReference>
<dbReference type="AlphaFoldDB" id="A0AAN7PVT3"/>
<evidence type="ECO:0000256" key="1">
    <source>
        <dbReference type="ARBA" id="ARBA00010014"/>
    </source>
</evidence>
<comment type="caution">
    <text evidence="5">The sequence shown here is derived from an EMBL/GenBank/DDBJ whole genome shotgun (WGS) entry which is preliminary data.</text>
</comment>
<evidence type="ECO:0000313" key="5">
    <source>
        <dbReference type="EMBL" id="KAK4877357.1"/>
    </source>
</evidence>
<keyword evidence="6" id="KW-1185">Reference proteome</keyword>
<dbReference type="InterPro" id="IPR036388">
    <property type="entry name" value="WH-like_DNA-bd_sf"/>
</dbReference>
<dbReference type="Gene3D" id="1.10.10.10">
    <property type="entry name" value="Winged helix-like DNA-binding domain superfamily/Winged helix DNA-binding domain"/>
    <property type="match status" value="1"/>
</dbReference>
<organism evidence="5 6">
    <name type="scientific">Aquatica leii</name>
    <dbReference type="NCBI Taxonomy" id="1421715"/>
    <lineage>
        <taxon>Eukaryota</taxon>
        <taxon>Metazoa</taxon>
        <taxon>Ecdysozoa</taxon>
        <taxon>Arthropoda</taxon>
        <taxon>Hexapoda</taxon>
        <taxon>Insecta</taxon>
        <taxon>Pterygota</taxon>
        <taxon>Neoptera</taxon>
        <taxon>Endopterygota</taxon>
        <taxon>Coleoptera</taxon>
        <taxon>Polyphaga</taxon>
        <taxon>Elateriformia</taxon>
        <taxon>Elateroidea</taxon>
        <taxon>Lampyridae</taxon>
        <taxon>Luciolinae</taxon>
        <taxon>Aquatica</taxon>
    </lineage>
</organism>
<keyword evidence="4" id="KW-1133">Transmembrane helix</keyword>
<feature type="transmembrane region" description="Helical" evidence="4">
    <location>
        <begin position="44"/>
        <end position="65"/>
    </location>
</feature>
<dbReference type="InterPro" id="IPR036390">
    <property type="entry name" value="WH_DNA-bd_sf"/>
</dbReference>
<evidence type="ECO:0000256" key="4">
    <source>
        <dbReference type="SAM" id="Phobius"/>
    </source>
</evidence>
<dbReference type="SMART" id="SM01413">
    <property type="entry name" value="Ribosomal_S19e"/>
    <property type="match status" value="1"/>
</dbReference>
<sequence length="99" mass="11546">MLSVTLKYVDQHQFVKAFAAFLILKWVEDRCAKELALYDPDWYYIRYVALFCHIYICSSIATKTVTKIFDSQKRNGTIISHFCRSDGSVAREVLKSLEK</sequence>
<dbReference type="Proteomes" id="UP001353858">
    <property type="component" value="Unassembled WGS sequence"/>
</dbReference>
<keyword evidence="2" id="KW-0689">Ribosomal protein</keyword>
<protein>
    <submittedName>
        <fullName evidence="5">Uncharacterized protein</fullName>
    </submittedName>
</protein>
<gene>
    <name evidence="5" type="ORF">RN001_009863</name>
</gene>
<dbReference type="PANTHER" id="PTHR11710">
    <property type="entry name" value="40S RIBOSOMAL PROTEIN S19"/>
    <property type="match status" value="1"/>
</dbReference>
<proteinExistence type="inferred from homology"/>
<reference evidence="6" key="1">
    <citation type="submission" date="2023-01" db="EMBL/GenBank/DDBJ databases">
        <title>Key to firefly adult light organ development and bioluminescence: homeobox transcription factors regulate luciferase expression and transportation to peroxisome.</title>
        <authorList>
            <person name="Fu X."/>
        </authorList>
    </citation>
    <scope>NUCLEOTIDE SEQUENCE [LARGE SCALE GENOMIC DNA]</scope>
</reference>
<dbReference type="PANTHER" id="PTHR11710:SF0">
    <property type="entry name" value="40S RIBOSOMAL PROTEIN S19"/>
    <property type="match status" value="1"/>
</dbReference>
<dbReference type="SUPFAM" id="SSF46785">
    <property type="entry name" value="Winged helix' DNA-binding domain"/>
    <property type="match status" value="1"/>
</dbReference>
<evidence type="ECO:0000256" key="3">
    <source>
        <dbReference type="ARBA" id="ARBA00023274"/>
    </source>
</evidence>
<evidence type="ECO:0000313" key="6">
    <source>
        <dbReference type="Proteomes" id="UP001353858"/>
    </source>
</evidence>
<dbReference type="GO" id="GO:0006412">
    <property type="term" value="P:translation"/>
    <property type="evidence" value="ECO:0007669"/>
    <property type="project" value="InterPro"/>
</dbReference>
<keyword evidence="3" id="KW-0687">Ribonucleoprotein</keyword>
<keyword evidence="4" id="KW-0812">Transmembrane</keyword>